<evidence type="ECO:0000256" key="9">
    <source>
        <dbReference type="SAM" id="MobiDB-lite"/>
    </source>
</evidence>
<feature type="region of interest" description="Disordered" evidence="9">
    <location>
        <begin position="220"/>
        <end position="239"/>
    </location>
</feature>
<evidence type="ECO:0000256" key="8">
    <source>
        <dbReference type="RuleBase" id="RU362108"/>
    </source>
</evidence>
<feature type="transmembrane region" description="Helical" evidence="8">
    <location>
        <begin position="101"/>
        <end position="126"/>
    </location>
</feature>
<evidence type="ECO:0000256" key="7">
    <source>
        <dbReference type="ARBA" id="ARBA00023294"/>
    </source>
</evidence>
<feature type="transmembrane region" description="Helical" evidence="8">
    <location>
        <begin position="71"/>
        <end position="89"/>
    </location>
</feature>
<comment type="similarity">
    <text evidence="2 8">Belongs to the auxin efflux carrier (TC 2.A.69.1) family.</text>
</comment>
<keyword evidence="7 8" id="KW-0927">Auxin signaling pathway</keyword>
<feature type="compositionally biased region" description="Basic and acidic residues" evidence="9">
    <location>
        <begin position="378"/>
        <end position="393"/>
    </location>
</feature>
<feature type="transmembrane region" description="Helical" evidence="8">
    <location>
        <begin position="138"/>
        <end position="158"/>
    </location>
</feature>
<dbReference type="InterPro" id="IPR051107">
    <property type="entry name" value="Auxin_Efflux_Carrier"/>
</dbReference>
<evidence type="ECO:0000256" key="2">
    <source>
        <dbReference type="ARBA" id="ARBA00009177"/>
    </source>
</evidence>
<gene>
    <name evidence="10" type="ORF">M6B38_224490</name>
</gene>
<proteinExistence type="inferred from homology"/>
<evidence type="ECO:0000256" key="5">
    <source>
        <dbReference type="ARBA" id="ARBA00022989"/>
    </source>
</evidence>
<evidence type="ECO:0000313" key="10">
    <source>
        <dbReference type="EMBL" id="KAJ6795785.1"/>
    </source>
</evidence>
<keyword evidence="4 8" id="KW-0812">Transmembrane</keyword>
<dbReference type="GO" id="GO:0005886">
    <property type="term" value="C:plasma membrane"/>
    <property type="evidence" value="ECO:0007669"/>
    <property type="project" value="TreeGrafter"/>
</dbReference>
<keyword evidence="5 8" id="KW-1133">Transmembrane helix</keyword>
<feature type="region of interest" description="Disordered" evidence="9">
    <location>
        <begin position="370"/>
        <end position="426"/>
    </location>
</feature>
<dbReference type="Proteomes" id="UP001140949">
    <property type="component" value="Unassembled WGS sequence"/>
</dbReference>
<dbReference type="GO" id="GO:0010329">
    <property type="term" value="F:auxin efflux transmembrane transporter activity"/>
    <property type="evidence" value="ECO:0007669"/>
    <property type="project" value="TreeGrafter"/>
</dbReference>
<evidence type="ECO:0000256" key="1">
    <source>
        <dbReference type="ARBA" id="ARBA00004141"/>
    </source>
</evidence>
<reference evidence="10" key="2">
    <citation type="submission" date="2023-04" db="EMBL/GenBank/DDBJ databases">
        <authorList>
            <person name="Bruccoleri R.E."/>
            <person name="Oakeley E.J."/>
            <person name="Faust A.-M."/>
            <person name="Dessus-Babus S."/>
            <person name="Altorfer M."/>
            <person name="Burckhardt D."/>
            <person name="Oertli M."/>
            <person name="Naumann U."/>
            <person name="Petersen F."/>
            <person name="Wong J."/>
        </authorList>
    </citation>
    <scope>NUCLEOTIDE SEQUENCE</scope>
    <source>
        <strain evidence="10">GSM-AAB239-AS_SAM_17_03QT</strain>
        <tissue evidence="10">Leaf</tissue>
    </source>
</reference>
<reference evidence="10" key="1">
    <citation type="journal article" date="2023" name="GigaByte">
        <title>Genome assembly of the bearded iris, Iris pallida Lam.</title>
        <authorList>
            <person name="Bruccoleri R.E."/>
            <person name="Oakeley E.J."/>
            <person name="Faust A.M.E."/>
            <person name="Altorfer M."/>
            <person name="Dessus-Babus S."/>
            <person name="Burckhardt D."/>
            <person name="Oertli M."/>
            <person name="Naumann U."/>
            <person name="Petersen F."/>
            <person name="Wong J."/>
        </authorList>
    </citation>
    <scope>NUCLEOTIDE SEQUENCE</scope>
    <source>
        <strain evidence="10">GSM-AAB239-AS_SAM_17_03QT</strain>
    </source>
</reference>
<dbReference type="GO" id="GO:0009734">
    <property type="term" value="P:auxin-activated signaling pathway"/>
    <property type="evidence" value="ECO:0007669"/>
    <property type="project" value="UniProtKB-UniRule"/>
</dbReference>
<feature type="compositionally biased region" description="Low complexity" evidence="9">
    <location>
        <begin position="220"/>
        <end position="233"/>
    </location>
</feature>
<keyword evidence="3 8" id="KW-0813">Transport</keyword>
<dbReference type="EMBL" id="JANAVB010041814">
    <property type="protein sequence ID" value="KAJ6795785.1"/>
    <property type="molecule type" value="Genomic_DNA"/>
</dbReference>
<feature type="transmembrane region" description="Helical" evidence="8">
    <location>
        <begin position="41"/>
        <end position="59"/>
    </location>
</feature>
<dbReference type="NCBIfam" id="TIGR00946">
    <property type="entry name" value="2a69"/>
    <property type="match status" value="1"/>
</dbReference>
<feature type="transmembrane region" description="Helical" evidence="8">
    <location>
        <begin position="602"/>
        <end position="620"/>
    </location>
</feature>
<evidence type="ECO:0000256" key="3">
    <source>
        <dbReference type="ARBA" id="ARBA00022448"/>
    </source>
</evidence>
<evidence type="ECO:0000313" key="11">
    <source>
        <dbReference type="Proteomes" id="UP001140949"/>
    </source>
</evidence>
<dbReference type="GO" id="GO:0009926">
    <property type="term" value="P:auxin polar transport"/>
    <property type="evidence" value="ECO:0007669"/>
    <property type="project" value="TreeGrafter"/>
</dbReference>
<accession>A0AAX6DVS9</accession>
<organism evidence="10 11">
    <name type="scientific">Iris pallida</name>
    <name type="common">Sweet iris</name>
    <dbReference type="NCBI Taxonomy" id="29817"/>
    <lineage>
        <taxon>Eukaryota</taxon>
        <taxon>Viridiplantae</taxon>
        <taxon>Streptophyta</taxon>
        <taxon>Embryophyta</taxon>
        <taxon>Tracheophyta</taxon>
        <taxon>Spermatophyta</taxon>
        <taxon>Magnoliopsida</taxon>
        <taxon>Liliopsida</taxon>
        <taxon>Asparagales</taxon>
        <taxon>Iridaceae</taxon>
        <taxon>Iridoideae</taxon>
        <taxon>Irideae</taxon>
        <taxon>Iris</taxon>
    </lineage>
</organism>
<evidence type="ECO:0000256" key="6">
    <source>
        <dbReference type="ARBA" id="ARBA00023136"/>
    </source>
</evidence>
<evidence type="ECO:0000256" key="4">
    <source>
        <dbReference type="ARBA" id="ARBA00022692"/>
    </source>
</evidence>
<name>A0AAX6DVS9_IRIPA</name>
<comment type="subcellular location">
    <subcellularLocation>
        <location evidence="1 8">Membrane</location>
        <topology evidence="1 8">Multi-pass membrane protein</topology>
    </subcellularLocation>
</comment>
<dbReference type="AlphaFoldDB" id="A0AAX6DVS9"/>
<protein>
    <recommendedName>
        <fullName evidence="8">Auxin efflux carrier component</fullName>
    </recommendedName>
</protein>
<dbReference type="InterPro" id="IPR014024">
    <property type="entry name" value="Auxin_eff_plant"/>
</dbReference>
<dbReference type="PANTHER" id="PTHR31752">
    <property type="entry name" value="AUXIN EFFLUX CARRIER COMPONENT 1B-RELATED"/>
    <property type="match status" value="1"/>
</dbReference>
<feature type="region of interest" description="Disordered" evidence="9">
    <location>
        <begin position="268"/>
        <end position="301"/>
    </location>
</feature>
<comment type="caution">
    <text evidence="8">Lacks conserved residue(s) required for the propagation of feature annotation.</text>
</comment>
<keyword evidence="6 8" id="KW-0472">Membrane</keyword>
<dbReference type="GO" id="GO:0005783">
    <property type="term" value="C:endoplasmic reticulum"/>
    <property type="evidence" value="ECO:0007669"/>
    <property type="project" value="TreeGrafter"/>
</dbReference>
<comment type="caution">
    <text evidence="10">The sequence shown here is derived from an EMBL/GenBank/DDBJ whole genome shotgun (WGS) entry which is preliminary data.</text>
</comment>
<dbReference type="PANTHER" id="PTHR31752:SF72">
    <property type="entry name" value="AUXIN EFFLUX CARRIER COMPONENT 3A"/>
    <property type="match status" value="1"/>
</dbReference>
<feature type="compositionally biased region" description="Basic and acidic residues" evidence="9">
    <location>
        <begin position="290"/>
        <end position="301"/>
    </location>
</feature>
<sequence length="622" mass="68675">MISVHDLYTVLTAVVPLYVAMLLAFASVRWWYVFTPEQCSGINRFVAIFAVPLLSFHFISTNDPYAMNLRFVAADSLQKLVVLASLFLWSRLISSPRSSSFLDWSITLFSLSTLPNTLVMGIPLLIAMYGPSSSAGSLMVQIVVLQCILWYTLMLFMFEYRAATILIADRFPDTAASIVSFRVDSDVVSLVDAAAAPDQLLQLEAETQVGGDGKLHVLVRKSTSSRRATPRPSNLTGAEIYSVSSSRRGSDFNHSDFYGLRTSNFGPGELPCSVHSSRGPTPRPSDFEEDQSRKPAVPKHDDKELHMFLWSSTGSPVADPGGRGDPQGAKEIRILVPADHPQNGATTNGVTMSKMREDYDNGIENYSYEGARRGGGGGEKRAIDDDKAIEKQGPKGLSKLDSSSTIELYPKRGGGTSDGKPQQMPPTSVMTRLIFIMVWRKLIRNPNTYSSLVGLVWSLVAFRWHVSMPKIVEKSISILSDAGLGMAMFSLAEDNRVRELGGIVRHGCAVPRRSGRHGGNIDSRWIAWHSPPHCGSPGGSPSRNCPLCLRQGVQRPSRHSQHCGYFWNVDSPSHHTGLLHNPRVMTDISANERDLHVKRISAVYAVFVFPYYFFIFPFSVNI</sequence>
<comment type="function">
    <text evidence="8">May act as a component of the auxin efflux carrier.</text>
</comment>
<keyword evidence="11" id="KW-1185">Reference proteome</keyword>
<dbReference type="Pfam" id="PF03547">
    <property type="entry name" value="Mem_trans"/>
    <property type="match status" value="1"/>
</dbReference>
<dbReference type="InterPro" id="IPR004776">
    <property type="entry name" value="Mem_transp_PIN-like"/>
</dbReference>
<feature type="transmembrane region" description="Helical" evidence="8">
    <location>
        <begin position="15"/>
        <end position="34"/>
    </location>
</feature>